<dbReference type="InterPro" id="IPR010980">
    <property type="entry name" value="Cyt_c/b562"/>
</dbReference>
<dbReference type="InterPro" id="IPR002321">
    <property type="entry name" value="Cyt_c_II"/>
</dbReference>
<protein>
    <submittedName>
        <fullName evidence="2">Cytochrome c</fullName>
    </submittedName>
</protein>
<dbReference type="EMBL" id="JBGOOT010000003">
    <property type="protein sequence ID" value="MEZ8194483.1"/>
    <property type="molecule type" value="Genomic_DNA"/>
</dbReference>
<feature type="signal peptide" evidence="1">
    <location>
        <begin position="1"/>
        <end position="18"/>
    </location>
</feature>
<organism evidence="2 3">
    <name type="scientific">Vibrio cortegadensis</name>
    <dbReference type="NCBI Taxonomy" id="1328770"/>
    <lineage>
        <taxon>Bacteria</taxon>
        <taxon>Pseudomonadati</taxon>
        <taxon>Pseudomonadota</taxon>
        <taxon>Gammaproteobacteria</taxon>
        <taxon>Vibrionales</taxon>
        <taxon>Vibrionaceae</taxon>
        <taxon>Vibrio</taxon>
    </lineage>
</organism>
<feature type="chain" id="PRO_5047537659" evidence="1">
    <location>
        <begin position="19"/>
        <end position="143"/>
    </location>
</feature>
<keyword evidence="1" id="KW-0732">Signal</keyword>
<dbReference type="RefSeq" id="WP_371729965.1">
    <property type="nucleotide sequence ID" value="NZ_JBGOOT010000003.1"/>
</dbReference>
<dbReference type="SUPFAM" id="SSF47175">
    <property type="entry name" value="Cytochromes"/>
    <property type="match status" value="1"/>
</dbReference>
<keyword evidence="3" id="KW-1185">Reference proteome</keyword>
<comment type="caution">
    <text evidence="2">The sequence shown here is derived from an EMBL/GenBank/DDBJ whole genome shotgun (WGS) entry which is preliminary data.</text>
</comment>
<evidence type="ECO:0000313" key="3">
    <source>
        <dbReference type="Proteomes" id="UP001569153"/>
    </source>
</evidence>
<name>A0ABV4M4M2_9VIBR</name>
<gene>
    <name evidence="2" type="ORF">ACED38_06210</name>
</gene>
<dbReference type="Pfam" id="PF01322">
    <property type="entry name" value="Cytochrom_C_2"/>
    <property type="match status" value="1"/>
</dbReference>
<evidence type="ECO:0000256" key="1">
    <source>
        <dbReference type="SAM" id="SignalP"/>
    </source>
</evidence>
<reference evidence="2 3" key="1">
    <citation type="submission" date="2024-06" db="EMBL/GenBank/DDBJ databases">
        <authorList>
            <person name="Steensen K."/>
            <person name="Seneca J."/>
            <person name="Bartlau N."/>
            <person name="Yu A.X."/>
            <person name="Polz M.F."/>
        </authorList>
    </citation>
    <scope>NUCLEOTIDE SEQUENCE [LARGE SCALE GENOMIC DNA]</scope>
    <source>
        <strain evidence="2 3">FF146</strain>
    </source>
</reference>
<dbReference type="Proteomes" id="UP001569153">
    <property type="component" value="Unassembled WGS sequence"/>
</dbReference>
<dbReference type="Gene3D" id="1.20.120.10">
    <property type="entry name" value="Cytochrome c/b562"/>
    <property type="match status" value="1"/>
</dbReference>
<accession>A0ABV4M4M2</accession>
<proteinExistence type="predicted"/>
<sequence length="143" mass="16363">MKKLTIALLVTLPAFASAQSSQNIIDTRQHSFSSIENKAEQVEEVLDKDKPDWTEVVTISEELTRHSTQLRALFPEGSSENSKAKEAIWEKPEKFNQLLMKMDQGFKDLYQASKRQDISAAQNGLEQAQDTCNSCHRSYRSRW</sequence>
<evidence type="ECO:0000313" key="2">
    <source>
        <dbReference type="EMBL" id="MEZ8194483.1"/>
    </source>
</evidence>
<dbReference type="PROSITE" id="PS51009">
    <property type="entry name" value="CYTCII"/>
    <property type="match status" value="1"/>
</dbReference>